<organism evidence="9">
    <name type="scientific">hydrothermal vent metagenome</name>
    <dbReference type="NCBI Taxonomy" id="652676"/>
    <lineage>
        <taxon>unclassified sequences</taxon>
        <taxon>metagenomes</taxon>
        <taxon>ecological metagenomes</taxon>
    </lineage>
</organism>
<evidence type="ECO:0000256" key="3">
    <source>
        <dbReference type="ARBA" id="ARBA00023004"/>
    </source>
</evidence>
<dbReference type="InterPro" id="IPR036922">
    <property type="entry name" value="Rieske_2Fe-2S_sf"/>
</dbReference>
<evidence type="ECO:0000256" key="2">
    <source>
        <dbReference type="ARBA" id="ARBA00022723"/>
    </source>
</evidence>
<dbReference type="CDD" id="cd03467">
    <property type="entry name" value="Rieske"/>
    <property type="match status" value="1"/>
</dbReference>
<keyword evidence="2" id="KW-0479">Metal-binding</keyword>
<accession>A0A3B1D0U3</accession>
<keyword evidence="4" id="KW-0411">Iron-sulfur</keyword>
<sequence>MSLVENEPENNQNSKSSQKPSEGTTPPRRSFLSHILMGLGLAGGYGTFAAMAGRYLYPARAAKASWKFVAVMNDFTKGDSLLYRTPSGQTITITRMDENNNAKDFIALSSVCPHLGCQVHWESNNNRFFCPCHNGAFNAQGEATGGPPKDANQSLPKFNLKIEKELLFIELQESTLV</sequence>
<dbReference type="Pfam" id="PF00355">
    <property type="entry name" value="Rieske"/>
    <property type="match status" value="1"/>
</dbReference>
<feature type="compositionally biased region" description="Low complexity" evidence="6">
    <location>
        <begin position="9"/>
        <end position="22"/>
    </location>
</feature>
<keyword evidence="7" id="KW-0472">Membrane</keyword>
<dbReference type="Gene3D" id="2.102.10.10">
    <property type="entry name" value="Rieske [2Fe-2S] iron-sulphur domain"/>
    <property type="match status" value="1"/>
</dbReference>
<dbReference type="SUPFAM" id="SSF50022">
    <property type="entry name" value="ISP domain"/>
    <property type="match status" value="1"/>
</dbReference>
<evidence type="ECO:0000256" key="5">
    <source>
        <dbReference type="ARBA" id="ARBA00023157"/>
    </source>
</evidence>
<dbReference type="GO" id="GO:0046872">
    <property type="term" value="F:metal ion binding"/>
    <property type="evidence" value="ECO:0007669"/>
    <property type="project" value="UniProtKB-KW"/>
</dbReference>
<protein>
    <recommendedName>
        <fullName evidence="8">Rieske domain-containing protein</fullName>
    </recommendedName>
</protein>
<keyword evidence="5" id="KW-1015">Disulfide bond</keyword>
<keyword evidence="7" id="KW-1133">Transmembrane helix</keyword>
<evidence type="ECO:0000313" key="9">
    <source>
        <dbReference type="EMBL" id="VAX36526.1"/>
    </source>
</evidence>
<reference evidence="9" key="1">
    <citation type="submission" date="2018-06" db="EMBL/GenBank/DDBJ databases">
        <authorList>
            <person name="Zhirakovskaya E."/>
        </authorList>
    </citation>
    <scope>NUCLEOTIDE SEQUENCE</scope>
</reference>
<gene>
    <name evidence="9" type="ORF">MNBD_PLANCTO02-2332</name>
</gene>
<feature type="transmembrane region" description="Helical" evidence="7">
    <location>
        <begin position="35"/>
        <end position="57"/>
    </location>
</feature>
<dbReference type="InterPro" id="IPR017941">
    <property type="entry name" value="Rieske_2Fe-2S"/>
</dbReference>
<name>A0A3B1D0U3_9ZZZZ</name>
<evidence type="ECO:0000256" key="1">
    <source>
        <dbReference type="ARBA" id="ARBA00022714"/>
    </source>
</evidence>
<evidence type="ECO:0000256" key="4">
    <source>
        <dbReference type="ARBA" id="ARBA00023014"/>
    </source>
</evidence>
<proteinExistence type="predicted"/>
<evidence type="ECO:0000256" key="7">
    <source>
        <dbReference type="SAM" id="Phobius"/>
    </source>
</evidence>
<dbReference type="PANTHER" id="PTHR10134">
    <property type="entry name" value="CYTOCHROME B-C1 COMPLEX SUBUNIT RIESKE, MITOCHONDRIAL"/>
    <property type="match status" value="1"/>
</dbReference>
<dbReference type="EMBL" id="UOGL01000062">
    <property type="protein sequence ID" value="VAX36526.1"/>
    <property type="molecule type" value="Genomic_DNA"/>
</dbReference>
<evidence type="ECO:0000256" key="6">
    <source>
        <dbReference type="SAM" id="MobiDB-lite"/>
    </source>
</evidence>
<keyword evidence="7" id="KW-0812">Transmembrane</keyword>
<dbReference type="GO" id="GO:0051537">
    <property type="term" value="F:2 iron, 2 sulfur cluster binding"/>
    <property type="evidence" value="ECO:0007669"/>
    <property type="project" value="UniProtKB-KW"/>
</dbReference>
<keyword evidence="1" id="KW-0001">2Fe-2S</keyword>
<keyword evidence="3" id="KW-0408">Iron</keyword>
<evidence type="ECO:0000259" key="8">
    <source>
        <dbReference type="PROSITE" id="PS51296"/>
    </source>
</evidence>
<dbReference type="AlphaFoldDB" id="A0A3B1D0U3"/>
<feature type="region of interest" description="Disordered" evidence="6">
    <location>
        <begin position="1"/>
        <end position="28"/>
    </location>
</feature>
<dbReference type="PROSITE" id="PS51296">
    <property type="entry name" value="RIESKE"/>
    <property type="match status" value="1"/>
</dbReference>
<feature type="domain" description="Rieske" evidence="8">
    <location>
        <begin position="66"/>
        <end position="169"/>
    </location>
</feature>
<dbReference type="InterPro" id="IPR014349">
    <property type="entry name" value="Rieske_Fe-S_prot"/>
</dbReference>